<dbReference type="STRING" id="86416.Clopa_1350"/>
<accession>R4K184</accession>
<protein>
    <submittedName>
        <fullName evidence="1">Uncharacterized protein</fullName>
    </submittedName>
</protein>
<reference evidence="1 2" key="1">
    <citation type="submission" date="2012-01" db="EMBL/GenBank/DDBJ databases">
        <title>Complete sequence of chromosome of Clostridium pasteurianum BC1.</title>
        <authorList>
            <consortium name="US DOE Joint Genome Institute"/>
            <person name="Lucas S."/>
            <person name="Han J."/>
            <person name="Lapidus A."/>
            <person name="Cheng J.-F."/>
            <person name="Goodwin L."/>
            <person name="Pitluck S."/>
            <person name="Peters L."/>
            <person name="Mikhailova N."/>
            <person name="Teshima H."/>
            <person name="Detter J.C."/>
            <person name="Han C."/>
            <person name="Tapia R."/>
            <person name="Land M."/>
            <person name="Hauser L."/>
            <person name="Kyrpides N."/>
            <person name="Ivanova N."/>
            <person name="Pagani I."/>
            <person name="Dunn J."/>
            <person name="Taghavi S."/>
            <person name="Francis A."/>
            <person name="van der Lelie D."/>
            <person name="Woyke T."/>
        </authorList>
    </citation>
    <scope>NUCLEOTIDE SEQUENCE [LARGE SCALE GENOMIC DNA]</scope>
    <source>
        <strain evidence="1 2">BC1</strain>
    </source>
</reference>
<proteinExistence type="predicted"/>
<dbReference type="HOGENOM" id="CLU_1370109_0_0_9"/>
<evidence type="ECO:0000313" key="2">
    <source>
        <dbReference type="Proteomes" id="UP000013523"/>
    </source>
</evidence>
<evidence type="ECO:0000313" key="1">
    <source>
        <dbReference type="EMBL" id="AGK96333.1"/>
    </source>
</evidence>
<dbReference type="Proteomes" id="UP000013523">
    <property type="component" value="Chromosome"/>
</dbReference>
<sequence>MFLSNKSTLDLDELIKSFEVGYRSYISKIIVESLGSKESLLAELNKIDINQSSLVNSGKYSGKLNKLRKNYIDLYKCIDYSYNCMITGEIADSDSENSNVLYVSELLDIVFSLLNPYFNWLCRNFETKDQFVYFSEVYKSVRNDIIVILSKLKITYWSEELGKIFRLIKDNADSKEFSKLREEFINNNQCFGGSVIEIE</sequence>
<dbReference type="RefSeq" id="WP_015614655.1">
    <property type="nucleotide sequence ID" value="NC_021182.1"/>
</dbReference>
<dbReference type="KEGG" id="cpas:Clopa_1350"/>
<organism evidence="1 2">
    <name type="scientific">Clostridium pasteurianum BC1</name>
    <dbReference type="NCBI Taxonomy" id="86416"/>
    <lineage>
        <taxon>Bacteria</taxon>
        <taxon>Bacillati</taxon>
        <taxon>Bacillota</taxon>
        <taxon>Clostridia</taxon>
        <taxon>Eubacteriales</taxon>
        <taxon>Clostridiaceae</taxon>
        <taxon>Clostridium</taxon>
    </lineage>
</organism>
<dbReference type="PATRIC" id="fig|86416.3.peg.1351"/>
<gene>
    <name evidence="1" type="ORF">Clopa_1350</name>
</gene>
<dbReference type="AlphaFoldDB" id="R4K184"/>
<name>R4K184_CLOPA</name>
<keyword evidence="2" id="KW-1185">Reference proteome</keyword>
<dbReference type="EMBL" id="CP003261">
    <property type="protein sequence ID" value="AGK96333.1"/>
    <property type="molecule type" value="Genomic_DNA"/>
</dbReference>